<feature type="domain" description="PAC" evidence="3">
    <location>
        <begin position="315"/>
        <end position="367"/>
    </location>
</feature>
<dbReference type="CDD" id="cd01949">
    <property type="entry name" value="GGDEF"/>
    <property type="match status" value="1"/>
</dbReference>
<dbReference type="InterPro" id="IPR043128">
    <property type="entry name" value="Rev_trsase/Diguanyl_cyclase"/>
</dbReference>
<dbReference type="SMART" id="SM00267">
    <property type="entry name" value="GGDEF"/>
    <property type="match status" value="1"/>
</dbReference>
<dbReference type="InterPro" id="IPR013655">
    <property type="entry name" value="PAS_fold_3"/>
</dbReference>
<dbReference type="NCBIfam" id="TIGR00229">
    <property type="entry name" value="sensory_box"/>
    <property type="match status" value="2"/>
</dbReference>
<dbReference type="EMBL" id="JACKRN010000642">
    <property type="protein sequence ID" value="MCV7072115.1"/>
    <property type="molecule type" value="Genomic_DNA"/>
</dbReference>
<dbReference type="Pfam" id="PF08447">
    <property type="entry name" value="PAS_3"/>
    <property type="match status" value="1"/>
</dbReference>
<dbReference type="PANTHER" id="PTHR44757:SF2">
    <property type="entry name" value="BIOFILM ARCHITECTURE MAINTENANCE PROTEIN MBAA"/>
    <property type="match status" value="1"/>
</dbReference>
<gene>
    <name evidence="5" type="ORF">H7H73_18720</name>
</gene>
<name>A0A9X3BRA4_9MYCO</name>
<dbReference type="Pfam" id="PF00990">
    <property type="entry name" value="GGDEF"/>
    <property type="match status" value="1"/>
</dbReference>
<protein>
    <submittedName>
        <fullName evidence="5">Sensor domain-containing diguanylate cyclase</fullName>
    </submittedName>
</protein>
<dbReference type="Proteomes" id="UP001140272">
    <property type="component" value="Unassembled WGS sequence"/>
</dbReference>
<evidence type="ECO:0000259" key="3">
    <source>
        <dbReference type="PROSITE" id="PS50113"/>
    </source>
</evidence>
<comment type="caution">
    <text evidence="5">The sequence shown here is derived from an EMBL/GenBank/DDBJ whole genome shotgun (WGS) entry which is preliminary data.</text>
</comment>
<feature type="region of interest" description="Disordered" evidence="1">
    <location>
        <begin position="520"/>
        <end position="541"/>
    </location>
</feature>
<dbReference type="InterPro" id="IPR035965">
    <property type="entry name" value="PAS-like_dom_sf"/>
</dbReference>
<dbReference type="InterPro" id="IPR000160">
    <property type="entry name" value="GGDEF_dom"/>
</dbReference>
<evidence type="ECO:0000313" key="6">
    <source>
        <dbReference type="Proteomes" id="UP001140272"/>
    </source>
</evidence>
<evidence type="ECO:0000256" key="1">
    <source>
        <dbReference type="SAM" id="MobiDB-lite"/>
    </source>
</evidence>
<dbReference type="Gene3D" id="3.30.450.20">
    <property type="entry name" value="PAS domain"/>
    <property type="match status" value="3"/>
</dbReference>
<evidence type="ECO:0000259" key="4">
    <source>
        <dbReference type="PROSITE" id="PS50887"/>
    </source>
</evidence>
<dbReference type="PROSITE" id="PS50887">
    <property type="entry name" value="GGDEF"/>
    <property type="match status" value="1"/>
</dbReference>
<reference evidence="5" key="2">
    <citation type="journal article" date="2022" name="BMC Genomics">
        <title>Comparative genome analysis of mycobacteria focusing on tRNA and non-coding RNA.</title>
        <authorList>
            <person name="Behra P.R.K."/>
            <person name="Pettersson B.M.F."/>
            <person name="Ramesh M."/>
            <person name="Das S."/>
            <person name="Dasgupta S."/>
            <person name="Kirsebom L.A."/>
        </authorList>
    </citation>
    <scope>NUCLEOTIDE SEQUENCE</scope>
    <source>
        <strain evidence="5">DSM 45406</strain>
    </source>
</reference>
<sequence>MQSSTGQIIAVTSQAQQILRLDRDELLGRYSADPRWAAIGADGVALRGEDHPSMRALRTGQPVRGAIMGVHRPGHDAAGEHVWLTVDSIPLDVGDGRSARVVTRFAQIIGSRAVELQSLASRHLHKLLIDHTPDIAAWQLPDTTFLWVSVSVRDILGYEPEEIIGQTAYALAHPDDAALLREDHAAVAPSSHIVRMRHRGGGFRSLEVATQVVRNAVGEPAQLRTAWRDVTDRVKAEQERDAALEMIRSVWNSSPIGIAVCDARGVIEEANHALCVMLGRRRNDVVGSRLHTFLHPEHHRLDTVIAPAEDGAGPHQSESRYVRPDGTPFWGLCTTATLDVRIGAEPRYLVHLQDVTVRRIAHEKLIYTASHDPLTGLVNRAAFEEHVERSSERLPPESCSGMLFIDLDDFKSVNDTYGHDVGDTLLRAVAARLERAVRDGDLVARLGGDEFVVYLPQVEQPEEAVAVARRVSSLLSAPYRVGHRTIRTSVSIGVTTATAEQRALLMRTADRAMYRAKTTGSAVVTEKTGGHDDRCGPPTIP</sequence>
<dbReference type="InterPro" id="IPR000014">
    <property type="entry name" value="PAS"/>
</dbReference>
<dbReference type="PANTHER" id="PTHR44757">
    <property type="entry name" value="DIGUANYLATE CYCLASE DGCP"/>
    <property type="match status" value="1"/>
</dbReference>
<dbReference type="InterPro" id="IPR029787">
    <property type="entry name" value="Nucleotide_cyclase"/>
</dbReference>
<dbReference type="Gene3D" id="3.30.70.270">
    <property type="match status" value="1"/>
</dbReference>
<dbReference type="FunFam" id="3.30.70.270:FF:000001">
    <property type="entry name" value="Diguanylate cyclase domain protein"/>
    <property type="match status" value="1"/>
</dbReference>
<dbReference type="SUPFAM" id="SSF55073">
    <property type="entry name" value="Nucleotide cyclase"/>
    <property type="match status" value="1"/>
</dbReference>
<dbReference type="Pfam" id="PF13426">
    <property type="entry name" value="PAS_9"/>
    <property type="match status" value="1"/>
</dbReference>
<dbReference type="NCBIfam" id="TIGR00254">
    <property type="entry name" value="GGDEF"/>
    <property type="match status" value="1"/>
</dbReference>
<feature type="domain" description="GGDEF" evidence="4">
    <location>
        <begin position="398"/>
        <end position="529"/>
    </location>
</feature>
<dbReference type="PROSITE" id="PS50113">
    <property type="entry name" value="PAC"/>
    <property type="match status" value="1"/>
</dbReference>
<dbReference type="InterPro" id="IPR052155">
    <property type="entry name" value="Biofilm_reg_signaling"/>
</dbReference>
<dbReference type="InterPro" id="IPR001610">
    <property type="entry name" value="PAC"/>
</dbReference>
<dbReference type="SMART" id="SM00091">
    <property type="entry name" value="PAS"/>
    <property type="match status" value="2"/>
</dbReference>
<proteinExistence type="predicted"/>
<feature type="domain" description="PAS" evidence="2">
    <location>
        <begin position="243"/>
        <end position="297"/>
    </location>
</feature>
<reference evidence="5" key="1">
    <citation type="submission" date="2020-07" db="EMBL/GenBank/DDBJ databases">
        <authorList>
            <person name="Pettersson B.M.F."/>
            <person name="Behra P.R.K."/>
            <person name="Ramesh M."/>
            <person name="Das S."/>
            <person name="Dasgupta S."/>
            <person name="Kirsebom L.A."/>
        </authorList>
    </citation>
    <scope>NUCLEOTIDE SEQUENCE</scope>
    <source>
        <strain evidence="5">DSM 45406</strain>
    </source>
</reference>
<dbReference type="CDD" id="cd00130">
    <property type="entry name" value="PAS"/>
    <property type="match status" value="2"/>
</dbReference>
<organism evidence="5 6">
    <name type="scientific">Mycolicibacterium rufum</name>
    <dbReference type="NCBI Taxonomy" id="318424"/>
    <lineage>
        <taxon>Bacteria</taxon>
        <taxon>Bacillati</taxon>
        <taxon>Actinomycetota</taxon>
        <taxon>Actinomycetes</taxon>
        <taxon>Mycobacteriales</taxon>
        <taxon>Mycobacteriaceae</taxon>
        <taxon>Mycolicibacterium</taxon>
    </lineage>
</organism>
<evidence type="ECO:0000259" key="2">
    <source>
        <dbReference type="PROSITE" id="PS50112"/>
    </source>
</evidence>
<dbReference type="PROSITE" id="PS50112">
    <property type="entry name" value="PAS"/>
    <property type="match status" value="2"/>
</dbReference>
<feature type="domain" description="PAS" evidence="2">
    <location>
        <begin position="145"/>
        <end position="182"/>
    </location>
</feature>
<accession>A0A9X3BRA4</accession>
<dbReference type="AlphaFoldDB" id="A0A9X3BRA4"/>
<evidence type="ECO:0000313" key="5">
    <source>
        <dbReference type="EMBL" id="MCV7072115.1"/>
    </source>
</evidence>
<dbReference type="InterPro" id="IPR000700">
    <property type="entry name" value="PAS-assoc_C"/>
</dbReference>
<dbReference type="SUPFAM" id="SSF55785">
    <property type="entry name" value="PYP-like sensor domain (PAS domain)"/>
    <property type="match status" value="2"/>
</dbReference>
<dbReference type="SMART" id="SM00086">
    <property type="entry name" value="PAC"/>
    <property type="match status" value="2"/>
</dbReference>